<dbReference type="EMBL" id="AUZX01006540">
    <property type="protein sequence ID" value="EQD63334.1"/>
    <property type="molecule type" value="Genomic_DNA"/>
</dbReference>
<evidence type="ECO:0000256" key="1">
    <source>
        <dbReference type="ARBA" id="ARBA00022448"/>
    </source>
</evidence>
<dbReference type="GO" id="GO:0016020">
    <property type="term" value="C:membrane"/>
    <property type="evidence" value="ECO:0007669"/>
    <property type="project" value="InterPro"/>
</dbReference>
<evidence type="ECO:0000256" key="6">
    <source>
        <dbReference type="ARBA" id="ARBA00022840"/>
    </source>
</evidence>
<evidence type="ECO:0000256" key="11">
    <source>
        <dbReference type="SAM" id="MobiDB-lite"/>
    </source>
</evidence>
<reference evidence="13" key="1">
    <citation type="submission" date="2013-08" db="EMBL/GenBank/DDBJ databases">
        <authorList>
            <person name="Mendez C."/>
            <person name="Richter M."/>
            <person name="Ferrer M."/>
            <person name="Sanchez J."/>
        </authorList>
    </citation>
    <scope>NUCLEOTIDE SEQUENCE</scope>
</reference>
<dbReference type="AlphaFoldDB" id="T1CC53"/>
<keyword evidence="6" id="KW-0067">ATP-binding</keyword>
<keyword evidence="4 12" id="KW-0812">Transmembrane</keyword>
<gene>
    <name evidence="13" type="ORF">B1A_09181</name>
</gene>
<keyword evidence="10 12" id="KW-0472">Membrane</keyword>
<keyword evidence="1" id="KW-0813">Transport</keyword>
<accession>T1CC53</accession>
<sequence>MTELPGAIFDAAAPRPRRGEVPAGTGKSVLRPAIVLLLLMTALTGIIYPLVITGIAQVLFPAQAGGSVITRGGKP</sequence>
<dbReference type="GO" id="GO:0008556">
    <property type="term" value="F:P-type potassium transmembrane transporter activity"/>
    <property type="evidence" value="ECO:0007669"/>
    <property type="project" value="InterPro"/>
</dbReference>
<evidence type="ECO:0000256" key="4">
    <source>
        <dbReference type="ARBA" id="ARBA00022692"/>
    </source>
</evidence>
<organism evidence="13">
    <name type="scientific">mine drainage metagenome</name>
    <dbReference type="NCBI Taxonomy" id="410659"/>
    <lineage>
        <taxon>unclassified sequences</taxon>
        <taxon>metagenomes</taxon>
        <taxon>ecological metagenomes</taxon>
    </lineage>
</organism>
<evidence type="ECO:0000256" key="12">
    <source>
        <dbReference type="SAM" id="Phobius"/>
    </source>
</evidence>
<evidence type="ECO:0000256" key="7">
    <source>
        <dbReference type="ARBA" id="ARBA00022958"/>
    </source>
</evidence>
<dbReference type="GO" id="GO:0005524">
    <property type="term" value="F:ATP binding"/>
    <property type="evidence" value="ECO:0007669"/>
    <property type="project" value="UniProtKB-KW"/>
</dbReference>
<dbReference type="Pfam" id="PF02669">
    <property type="entry name" value="KdpC"/>
    <property type="match status" value="1"/>
</dbReference>
<evidence type="ECO:0000256" key="3">
    <source>
        <dbReference type="ARBA" id="ARBA00022538"/>
    </source>
</evidence>
<feature type="transmembrane region" description="Helical" evidence="12">
    <location>
        <begin position="34"/>
        <end position="60"/>
    </location>
</feature>
<dbReference type="PANTHER" id="PTHR30042">
    <property type="entry name" value="POTASSIUM-TRANSPORTING ATPASE C CHAIN"/>
    <property type="match status" value="1"/>
</dbReference>
<evidence type="ECO:0000256" key="5">
    <source>
        <dbReference type="ARBA" id="ARBA00022741"/>
    </source>
</evidence>
<keyword evidence="8 12" id="KW-1133">Transmembrane helix</keyword>
<protein>
    <submittedName>
        <fullName evidence="13">ATPase, K+ transporting, KdpC subunit</fullName>
    </submittedName>
</protein>
<keyword evidence="9" id="KW-0406">Ion transport</keyword>
<evidence type="ECO:0000256" key="9">
    <source>
        <dbReference type="ARBA" id="ARBA00023065"/>
    </source>
</evidence>
<feature type="non-terminal residue" evidence="13">
    <location>
        <position position="75"/>
    </location>
</feature>
<reference evidence="13" key="2">
    <citation type="journal article" date="2014" name="ISME J.">
        <title>Microbial stratification in low pH oxic and suboxic macroscopic growths along an acid mine drainage.</title>
        <authorList>
            <person name="Mendez-Garcia C."/>
            <person name="Mesa V."/>
            <person name="Sprenger R.R."/>
            <person name="Richter M."/>
            <person name="Diez M.S."/>
            <person name="Solano J."/>
            <person name="Bargiela R."/>
            <person name="Golyshina O.V."/>
            <person name="Manteca A."/>
            <person name="Ramos J.L."/>
            <person name="Gallego J.R."/>
            <person name="Llorente I."/>
            <person name="Martins Dos Santos V.A."/>
            <person name="Jensen O.N."/>
            <person name="Pelaez A.I."/>
            <person name="Sanchez J."/>
            <person name="Ferrer M."/>
        </authorList>
    </citation>
    <scope>NUCLEOTIDE SEQUENCE</scope>
</reference>
<keyword evidence="3" id="KW-0633">Potassium transport</keyword>
<comment type="caution">
    <text evidence="13">The sequence shown here is derived from an EMBL/GenBank/DDBJ whole genome shotgun (WGS) entry which is preliminary data.</text>
</comment>
<evidence type="ECO:0000256" key="8">
    <source>
        <dbReference type="ARBA" id="ARBA00022989"/>
    </source>
</evidence>
<keyword evidence="2" id="KW-1003">Cell membrane</keyword>
<evidence type="ECO:0000313" key="13">
    <source>
        <dbReference type="EMBL" id="EQD63334.1"/>
    </source>
</evidence>
<name>T1CC53_9ZZZZ</name>
<evidence type="ECO:0000256" key="10">
    <source>
        <dbReference type="ARBA" id="ARBA00023136"/>
    </source>
</evidence>
<evidence type="ECO:0000256" key="2">
    <source>
        <dbReference type="ARBA" id="ARBA00022475"/>
    </source>
</evidence>
<keyword evidence="5" id="KW-0547">Nucleotide-binding</keyword>
<proteinExistence type="predicted"/>
<keyword evidence="7" id="KW-0630">Potassium</keyword>
<feature type="region of interest" description="Disordered" evidence="11">
    <location>
        <begin position="1"/>
        <end position="25"/>
    </location>
</feature>
<dbReference type="InterPro" id="IPR003820">
    <property type="entry name" value="KdpC"/>
</dbReference>
<dbReference type="PANTHER" id="PTHR30042:SF2">
    <property type="entry name" value="POTASSIUM-TRANSPORTING ATPASE KDPC SUBUNIT"/>
    <property type="match status" value="1"/>
</dbReference>